<evidence type="ECO:0008006" key="3">
    <source>
        <dbReference type="Google" id="ProtNLM"/>
    </source>
</evidence>
<dbReference type="InterPro" id="IPR009279">
    <property type="entry name" value="Portal_Mu"/>
</dbReference>
<organism evidence="1 2">
    <name type="scientific">Collibacillus ludicampi</name>
    <dbReference type="NCBI Taxonomy" id="2771369"/>
    <lineage>
        <taxon>Bacteria</taxon>
        <taxon>Bacillati</taxon>
        <taxon>Bacillota</taxon>
        <taxon>Bacilli</taxon>
        <taxon>Bacillales</taxon>
        <taxon>Alicyclobacillaceae</taxon>
        <taxon>Collibacillus</taxon>
    </lineage>
</organism>
<keyword evidence="2" id="KW-1185">Reference proteome</keyword>
<proteinExistence type="predicted"/>
<evidence type="ECO:0000313" key="2">
    <source>
        <dbReference type="Proteomes" id="UP001057291"/>
    </source>
</evidence>
<dbReference type="RefSeq" id="WP_282199110.1">
    <property type="nucleotide sequence ID" value="NZ_BOQE01000001.1"/>
</dbReference>
<dbReference type="Pfam" id="PF06074">
    <property type="entry name" value="Portal_Mu"/>
    <property type="match status" value="1"/>
</dbReference>
<evidence type="ECO:0000313" key="1">
    <source>
        <dbReference type="EMBL" id="GIM45952.1"/>
    </source>
</evidence>
<sequence>MGDNEIKQAKGRVVGQIGSQLYTTFFLFDNAISNPDWYRVYDYEQMVLTDETIAAGLDFMIMSVLNKLDRYVNETDKKLEIFVNDALEQMQDSLPLYVRDILSALWAGYSATEIVWKTSGAYILPEYLATYHPRTILFNVDRETGRLLKDGVTQFRWFAGSPVIIPTEKVIIYTHNKKFGNPYGESQLKRIRKNWVLKDPLLKMWINAMDKYGTPLLAALINDPDAEFPDPENPEQLISNLVYSARLLSNVQNGTGIVLAHGEAGEKPTDIKALAGGGQGMAEGFFNTVTYLNKMMLRGLLVPSLIFDEGQRSGSYALGQAHFDIYQMMLDSIYKQLTEALLEQFIRRMIELNFGPQKDYGSFPEKEMNETDRKLLSDIFFQMTNAGYLDPTTQEDFDHVRESMGIPPRKVESPPDPSQAAKLMGRYNHYVRWEGNQPDESQNMLPENGPV</sequence>
<dbReference type="Proteomes" id="UP001057291">
    <property type="component" value="Unassembled WGS sequence"/>
</dbReference>
<dbReference type="AlphaFoldDB" id="A0AAV4LDM8"/>
<comment type="caution">
    <text evidence="1">The sequence shown here is derived from an EMBL/GenBank/DDBJ whole genome shotgun (WGS) entry which is preliminary data.</text>
</comment>
<accession>A0AAV4LDM8</accession>
<dbReference type="EMBL" id="BOQE01000001">
    <property type="protein sequence ID" value="GIM45952.1"/>
    <property type="molecule type" value="Genomic_DNA"/>
</dbReference>
<protein>
    <recommendedName>
        <fullName evidence="3">Portal protein</fullName>
    </recommendedName>
</protein>
<gene>
    <name evidence="1" type="ORF">DNHGIG_15010</name>
</gene>
<name>A0AAV4LDM8_9BACL</name>
<reference evidence="1" key="1">
    <citation type="journal article" date="2023" name="Int. J. Syst. Evol. Microbiol.">
        <title>Collibacillus ludicampi gen. nov., sp. nov., a new soil bacterium of the family Alicyclobacillaceae.</title>
        <authorList>
            <person name="Jojima T."/>
            <person name="Ioku Y."/>
            <person name="Fukuta Y."/>
            <person name="Shirasaka N."/>
            <person name="Matsumura Y."/>
            <person name="Mori M."/>
        </authorList>
    </citation>
    <scope>NUCLEOTIDE SEQUENCE</scope>
    <source>
        <strain evidence="1">TP075</strain>
    </source>
</reference>